<organism evidence="1 2">
    <name type="scientific">Daedalea quercina L-15889</name>
    <dbReference type="NCBI Taxonomy" id="1314783"/>
    <lineage>
        <taxon>Eukaryota</taxon>
        <taxon>Fungi</taxon>
        <taxon>Dikarya</taxon>
        <taxon>Basidiomycota</taxon>
        <taxon>Agaricomycotina</taxon>
        <taxon>Agaricomycetes</taxon>
        <taxon>Polyporales</taxon>
        <taxon>Fomitopsis</taxon>
    </lineage>
</organism>
<name>A0A165N104_9APHY</name>
<dbReference type="PANTHER" id="PTHR38644">
    <property type="entry name" value="EXPRESSED PROTEIN"/>
    <property type="match status" value="1"/>
</dbReference>
<reference evidence="1 2" key="1">
    <citation type="journal article" date="2016" name="Mol. Biol. Evol.">
        <title>Comparative Genomics of Early-Diverging Mushroom-Forming Fungi Provides Insights into the Origins of Lignocellulose Decay Capabilities.</title>
        <authorList>
            <person name="Nagy L.G."/>
            <person name="Riley R."/>
            <person name="Tritt A."/>
            <person name="Adam C."/>
            <person name="Daum C."/>
            <person name="Floudas D."/>
            <person name="Sun H."/>
            <person name="Yadav J.S."/>
            <person name="Pangilinan J."/>
            <person name="Larsson K.H."/>
            <person name="Matsuura K."/>
            <person name="Barry K."/>
            <person name="Labutti K."/>
            <person name="Kuo R."/>
            <person name="Ohm R.A."/>
            <person name="Bhattacharya S.S."/>
            <person name="Shirouzu T."/>
            <person name="Yoshinaga Y."/>
            <person name="Martin F.M."/>
            <person name="Grigoriev I.V."/>
            <person name="Hibbett D.S."/>
        </authorList>
    </citation>
    <scope>NUCLEOTIDE SEQUENCE [LARGE SCALE GENOMIC DNA]</scope>
    <source>
        <strain evidence="1 2">L-15889</strain>
    </source>
</reference>
<dbReference type="STRING" id="1314783.A0A165N104"/>
<dbReference type="AlphaFoldDB" id="A0A165N104"/>
<evidence type="ECO:0000313" key="1">
    <source>
        <dbReference type="EMBL" id="KZT66375.1"/>
    </source>
</evidence>
<accession>A0A165N104</accession>
<dbReference type="OrthoDB" id="5319015at2759"/>
<dbReference type="Proteomes" id="UP000076727">
    <property type="component" value="Unassembled WGS sequence"/>
</dbReference>
<proteinExistence type="predicted"/>
<keyword evidence="2" id="KW-1185">Reference proteome</keyword>
<dbReference type="PANTHER" id="PTHR38644:SF1">
    <property type="entry name" value="EXPRESSED PROTEIN"/>
    <property type="match status" value="1"/>
</dbReference>
<protein>
    <submittedName>
        <fullName evidence="1">Uncharacterized protein</fullName>
    </submittedName>
</protein>
<sequence>MPAVSKTCSACSLRITRSHPYDVLRLHSGRCSVRSRKGTRRAASSAAATALKSKPVANDGEHRVLTILHKTRSLIPHILPSKGHAQSETDSLEFWERVLGRTYDDLCPTPETRQADRVRIAVYGCDEYSGAHDLVSALLEEPFASETQRKAVHSRWKTETSSNKLTIEHMTSTEGPGVRLQSAWLLQFGAPVKVLEFNSFSPSSSETASFEDLLTADIPVVVCNPASIPLHTVLSESSQMALPLTHPNAVLVLTSTCATDRLTERLRAPFRHDLTILFADPTRAVQGLRTVSAAPSSPSAVQRYQDDFAGSNVPKLTRTISQIIPQSVSPSTVIEAVHIETAQAVVQDALSACKSELSRASDEVNHVCDGISSMRARMEELRVRAPKEVLIGEGDGNEVQHAVDQSRKDIKAVLDRLTWWKLLWKVDDVGDTVMDAVNRAWCRDLEYRVRPFVIHCALGLLC</sequence>
<gene>
    <name evidence="1" type="ORF">DAEQUDRAFT_675114</name>
</gene>
<evidence type="ECO:0000313" key="2">
    <source>
        <dbReference type="Proteomes" id="UP000076727"/>
    </source>
</evidence>
<dbReference type="EMBL" id="KV429090">
    <property type="protein sequence ID" value="KZT66375.1"/>
    <property type="molecule type" value="Genomic_DNA"/>
</dbReference>